<evidence type="ECO:0000259" key="2">
    <source>
        <dbReference type="Pfam" id="PF13690"/>
    </source>
</evidence>
<reference evidence="3 4" key="1">
    <citation type="submission" date="2021-05" db="EMBL/GenBank/DDBJ databases">
        <title>Novel Bacillus species.</title>
        <authorList>
            <person name="Liu G."/>
        </authorList>
    </citation>
    <scope>NUCLEOTIDE SEQUENCE [LARGE SCALE GENOMIC DNA]</scope>
    <source>
        <strain evidence="3 4">FJAT-49682</strain>
    </source>
</reference>
<proteinExistence type="predicted"/>
<dbReference type="Proteomes" id="UP000676456">
    <property type="component" value="Unassembled WGS sequence"/>
</dbReference>
<dbReference type="EMBL" id="JAGYPN010000005">
    <property type="protein sequence ID" value="MBS4224858.1"/>
    <property type="molecule type" value="Genomic_DNA"/>
</dbReference>
<dbReference type="SUPFAM" id="SSF103039">
    <property type="entry name" value="CheC-like"/>
    <property type="match status" value="1"/>
</dbReference>
<gene>
    <name evidence="3" type="ORF">KHA91_19360</name>
</gene>
<dbReference type="Gene3D" id="3.40.1550.10">
    <property type="entry name" value="CheC-like"/>
    <property type="match status" value="1"/>
</dbReference>
<dbReference type="AlphaFoldDB" id="A0A942UUA5"/>
<dbReference type="CDD" id="cd17906">
    <property type="entry name" value="CheX"/>
    <property type="match status" value="1"/>
</dbReference>
<feature type="domain" description="Chemotaxis phosphatase CheX-like" evidence="2">
    <location>
        <begin position="48"/>
        <end position="126"/>
    </location>
</feature>
<name>A0A942UUA5_9BACI</name>
<dbReference type="InterPro" id="IPR028051">
    <property type="entry name" value="CheX-like_dom"/>
</dbReference>
<dbReference type="PANTHER" id="PTHR39452">
    <property type="entry name" value="CHEY-P PHOSPHATASE CHEX"/>
    <property type="match status" value="1"/>
</dbReference>
<accession>A0A942UUA5</accession>
<organism evidence="3 4">
    <name type="scientific">Lederbergia citrea</name>
    <dbReference type="NCBI Taxonomy" id="2833581"/>
    <lineage>
        <taxon>Bacteria</taxon>
        <taxon>Bacillati</taxon>
        <taxon>Bacillota</taxon>
        <taxon>Bacilli</taxon>
        <taxon>Bacillales</taxon>
        <taxon>Bacillaceae</taxon>
        <taxon>Lederbergia</taxon>
    </lineage>
</organism>
<evidence type="ECO:0000313" key="3">
    <source>
        <dbReference type="EMBL" id="MBS4224858.1"/>
    </source>
</evidence>
<dbReference type="PANTHER" id="PTHR39452:SF1">
    <property type="entry name" value="CHEY-P PHOSPHATASE CHEX"/>
    <property type="match status" value="1"/>
</dbReference>
<evidence type="ECO:0000256" key="1">
    <source>
        <dbReference type="ARBA" id="ARBA00022500"/>
    </source>
</evidence>
<comment type="caution">
    <text evidence="3">The sequence shown here is derived from an EMBL/GenBank/DDBJ whole genome shotgun (WGS) entry which is preliminary data.</text>
</comment>
<dbReference type="RefSeq" id="WP_213099913.1">
    <property type="nucleotide sequence ID" value="NZ_JAGYPN010000005.1"/>
</dbReference>
<dbReference type="Pfam" id="PF13690">
    <property type="entry name" value="CheX"/>
    <property type="match status" value="1"/>
</dbReference>
<sequence length="153" mass="16424">MSIAIEERSNYITHLLNGTITAFKNIVPIKHDILKPKLLGQSLYLQYGVLIGITGELRGKLILAGDSTIFGAVGSSMFGMPLEGEMLASFSGELGNMIAGSLSTVIAQNGIKTDITSPTIMSGETTLSGYEKAIQLKIKLEDIGEMEIYLLLD</sequence>
<dbReference type="InterPro" id="IPR028976">
    <property type="entry name" value="CheC-like_sf"/>
</dbReference>
<protein>
    <submittedName>
        <fullName evidence="3">Chemotaxis protein CheX</fullName>
    </submittedName>
</protein>
<dbReference type="GO" id="GO:0006935">
    <property type="term" value="P:chemotaxis"/>
    <property type="evidence" value="ECO:0007669"/>
    <property type="project" value="UniProtKB-KW"/>
</dbReference>
<evidence type="ECO:0000313" key="4">
    <source>
        <dbReference type="Proteomes" id="UP000676456"/>
    </source>
</evidence>
<keyword evidence="1" id="KW-0145">Chemotaxis</keyword>
<dbReference type="InterPro" id="IPR038756">
    <property type="entry name" value="CheX-like"/>
</dbReference>
<keyword evidence="4" id="KW-1185">Reference proteome</keyword>